<evidence type="ECO:0000313" key="3">
    <source>
        <dbReference type="EMBL" id="GMN31040.1"/>
    </source>
</evidence>
<dbReference type="SUPFAM" id="SSF56112">
    <property type="entry name" value="Protein kinase-like (PK-like)"/>
    <property type="match status" value="1"/>
</dbReference>
<evidence type="ECO:0000256" key="1">
    <source>
        <dbReference type="SAM" id="MobiDB-lite"/>
    </source>
</evidence>
<dbReference type="PROSITE" id="PS50011">
    <property type="entry name" value="PROTEIN_KINASE_DOM"/>
    <property type="match status" value="1"/>
</dbReference>
<dbReference type="Proteomes" id="UP001187192">
    <property type="component" value="Unassembled WGS sequence"/>
</dbReference>
<name>A0AA87ZEC3_FICCA</name>
<dbReference type="InterPro" id="IPR011009">
    <property type="entry name" value="Kinase-like_dom_sf"/>
</dbReference>
<feature type="domain" description="Protein kinase" evidence="2">
    <location>
        <begin position="472"/>
        <end position="523"/>
    </location>
</feature>
<dbReference type="GO" id="GO:0005524">
    <property type="term" value="F:ATP binding"/>
    <property type="evidence" value="ECO:0007669"/>
    <property type="project" value="InterPro"/>
</dbReference>
<dbReference type="EMBL" id="BTGU01000003">
    <property type="protein sequence ID" value="GMN31040.1"/>
    <property type="molecule type" value="Genomic_DNA"/>
</dbReference>
<organism evidence="3 4">
    <name type="scientific">Ficus carica</name>
    <name type="common">Common fig</name>
    <dbReference type="NCBI Taxonomy" id="3494"/>
    <lineage>
        <taxon>Eukaryota</taxon>
        <taxon>Viridiplantae</taxon>
        <taxon>Streptophyta</taxon>
        <taxon>Embryophyta</taxon>
        <taxon>Tracheophyta</taxon>
        <taxon>Spermatophyta</taxon>
        <taxon>Magnoliopsida</taxon>
        <taxon>eudicotyledons</taxon>
        <taxon>Gunneridae</taxon>
        <taxon>Pentapetalae</taxon>
        <taxon>rosids</taxon>
        <taxon>fabids</taxon>
        <taxon>Rosales</taxon>
        <taxon>Moraceae</taxon>
        <taxon>Ficeae</taxon>
        <taxon>Ficus</taxon>
    </lineage>
</organism>
<feature type="region of interest" description="Disordered" evidence="1">
    <location>
        <begin position="415"/>
        <end position="462"/>
    </location>
</feature>
<evidence type="ECO:0000313" key="4">
    <source>
        <dbReference type="Proteomes" id="UP001187192"/>
    </source>
</evidence>
<comment type="caution">
    <text evidence="3">The sequence shown here is derived from an EMBL/GenBank/DDBJ whole genome shotgun (WGS) entry which is preliminary data.</text>
</comment>
<dbReference type="AlphaFoldDB" id="A0AA87ZEC3"/>
<feature type="compositionally biased region" description="Basic and acidic residues" evidence="1">
    <location>
        <begin position="415"/>
        <end position="445"/>
    </location>
</feature>
<keyword evidence="4" id="KW-1185">Reference proteome</keyword>
<accession>A0AA87ZEC3</accession>
<sequence>METHSRSSNLISTVSSDHERARHLLALLLSLGRPARPPELASLCTLFPASPELVHYLCLIPNSPISLTADLLVTPSPVAAATVFADSVAATSDFVTAISSASASSQRLVMCFEKRKRPVSDCEFAPPGKRRLSLFSGDANKENRVPMEIQYASQKVPLNGTDYFTSRSTLNTHDMSKMVNDLIFSTPLSCTGYAGQRSCHLTEIEIIEGETNTTLSMQTKVNKEIMASEPNPEPALEASMLENLAVPQGALEDGTSFGIREDYIATFWLQDIEEHISSMMEAGNVAGSSIGRKIRITEEESTTGGQLEEASMASARDIGEKGIQFQPPNTILLEIPHGSGGMKKVNFCDTMPSSDKDQMKIHVETCALPPDSNLVVAHKNLSEPSAEMNTFHADAASPRLQQLCKSLGHDKAVDTLTEKQRSRGDHKVVDTRQKLKKKNDSDMHTKQRKRSSTSISTKDQMEQKILPNFESYVVEEEEGSGGYGTVYRARRKNDGTTVAIKCPHANAHKHHVDNEQRMLERFG</sequence>
<dbReference type="InterPro" id="IPR000719">
    <property type="entry name" value="Prot_kinase_dom"/>
</dbReference>
<protein>
    <recommendedName>
        <fullName evidence="2">Protein kinase domain-containing protein</fullName>
    </recommendedName>
</protein>
<gene>
    <name evidence="3" type="ORF">TIFTF001_003071</name>
</gene>
<reference evidence="3" key="1">
    <citation type="submission" date="2023-07" db="EMBL/GenBank/DDBJ databases">
        <title>draft genome sequence of fig (Ficus carica).</title>
        <authorList>
            <person name="Takahashi T."/>
            <person name="Nishimura K."/>
        </authorList>
    </citation>
    <scope>NUCLEOTIDE SEQUENCE</scope>
</reference>
<dbReference type="Gene3D" id="3.30.200.20">
    <property type="entry name" value="Phosphorylase Kinase, domain 1"/>
    <property type="match status" value="1"/>
</dbReference>
<proteinExistence type="predicted"/>
<dbReference type="GO" id="GO:0004672">
    <property type="term" value="F:protein kinase activity"/>
    <property type="evidence" value="ECO:0007669"/>
    <property type="project" value="InterPro"/>
</dbReference>
<evidence type="ECO:0000259" key="2">
    <source>
        <dbReference type="PROSITE" id="PS50011"/>
    </source>
</evidence>